<feature type="transmembrane region" description="Helical" evidence="13">
    <location>
        <begin position="12"/>
        <end position="33"/>
    </location>
</feature>
<dbReference type="InterPro" id="IPR050125">
    <property type="entry name" value="GPCR_opsins"/>
</dbReference>
<dbReference type="Ensembl" id="ENSTNIT00000019340.1">
    <property type="protein sequence ID" value="ENSTNIP00000019112.1"/>
    <property type="gene ID" value="ENSTNIG00000016023.1"/>
</dbReference>
<keyword evidence="10 12" id="KW-0675">Receptor</keyword>
<reference evidence="15" key="2">
    <citation type="submission" date="2025-08" db="UniProtKB">
        <authorList>
            <consortium name="Ensembl"/>
        </authorList>
    </citation>
    <scope>IDENTIFICATION</scope>
</reference>
<evidence type="ECO:0000256" key="13">
    <source>
        <dbReference type="SAM" id="Phobius"/>
    </source>
</evidence>
<dbReference type="PROSITE" id="PS00237">
    <property type="entry name" value="G_PROTEIN_RECEP_F1_1"/>
    <property type="match status" value="1"/>
</dbReference>
<comment type="similarity">
    <text evidence="12">Belongs to the G-protein coupled receptor 1 family.</text>
</comment>
<dbReference type="HOGENOM" id="CLU_009579_3_0_1"/>
<reference evidence="16" key="1">
    <citation type="journal article" date="2004" name="Nature">
        <title>Genome duplication in the teleost fish Tetraodon nigroviridis reveals the early vertebrate proto-karyotype.</title>
        <authorList>
            <person name="Jaillon O."/>
            <person name="Aury J.-M."/>
            <person name="Brunet F."/>
            <person name="Petit J.-L."/>
            <person name="Stange-Thomann N."/>
            <person name="Mauceli E."/>
            <person name="Bouneau L."/>
            <person name="Fischer C."/>
            <person name="Ozouf-Costaz C."/>
            <person name="Bernot A."/>
            <person name="Nicaud S."/>
            <person name="Jaffe D."/>
            <person name="Fisher S."/>
            <person name="Lutfalla G."/>
            <person name="Dossat C."/>
            <person name="Segurens B."/>
            <person name="Dasilva C."/>
            <person name="Salanoubat M."/>
            <person name="Levy M."/>
            <person name="Boudet N."/>
            <person name="Castellano S."/>
            <person name="Anthouard V."/>
            <person name="Jubin C."/>
            <person name="Castelli V."/>
            <person name="Katinka M."/>
            <person name="Vacherie B."/>
            <person name="Biemont C."/>
            <person name="Skalli Z."/>
            <person name="Cattolico L."/>
            <person name="Poulain J."/>
            <person name="De Berardinis V."/>
            <person name="Cruaud C."/>
            <person name="Duprat S."/>
            <person name="Brottier P."/>
            <person name="Coutanceau J.-P."/>
            <person name="Gouzy J."/>
            <person name="Parra G."/>
            <person name="Lardier G."/>
            <person name="Chapple C."/>
            <person name="McKernan K.J."/>
            <person name="McEwan P."/>
            <person name="Bosak S."/>
            <person name="Kellis M."/>
            <person name="Volff J.-N."/>
            <person name="Guigo R."/>
            <person name="Zody M.C."/>
            <person name="Mesirov J."/>
            <person name="Lindblad-Toh K."/>
            <person name="Birren B."/>
            <person name="Nusbaum C."/>
            <person name="Kahn D."/>
            <person name="Robinson-Rechavi M."/>
            <person name="Laudet V."/>
            <person name="Schachter V."/>
            <person name="Quetier F."/>
            <person name="Saurin W."/>
            <person name="Scarpelli C."/>
            <person name="Wincker P."/>
            <person name="Lander E.S."/>
            <person name="Weissenbach J."/>
            <person name="Roest Crollius H."/>
        </authorList>
    </citation>
    <scope>NUCLEOTIDE SEQUENCE [LARGE SCALE GENOMIC DNA]</scope>
</reference>
<comment type="subcellular location">
    <subcellularLocation>
        <location evidence="1">Membrane</location>
        <topology evidence="1">Multi-pass membrane protein</topology>
    </subcellularLocation>
</comment>
<feature type="transmembrane region" description="Helical" evidence="13">
    <location>
        <begin position="45"/>
        <end position="69"/>
    </location>
</feature>
<keyword evidence="8 12" id="KW-0297">G-protein coupled receptor</keyword>
<dbReference type="InParanoid" id="H3DF18"/>
<dbReference type="InterPro" id="IPR017452">
    <property type="entry name" value="GPCR_Rhodpsn_7TM"/>
</dbReference>
<sequence length="332" mass="37333">IFPRVGYSILSFLMFINTVLSIFNNGLAITVMLKNPALLQPINIFILSLAVSDLMIGLCGSLVVTITNYQGSFFIGHTACVFQGFAVNYFGLVSLCTLTLLAYERYNVVCKPRAGLKLNMRRSLVGLLFVWTFCLFWAVTPLLGWSYGPEGVQTSCSLAWEERSWNNYSYLILYTLLCFILPVGVIIYCYTKVLTSMNKLNKSVELQGGRSCQKENDHAISMVLAMIIAFFVCWLPYTALSVVVVVDPELRIPPLVATMPMYFAKTSPVYNPIIYFLSNKQFRDATLEVLSCGRYIPHASTRVTFNMCAFNRRSRLPSLSRSINTHSKVSPL</sequence>
<evidence type="ECO:0000256" key="4">
    <source>
        <dbReference type="ARBA" id="ARBA00022692"/>
    </source>
</evidence>
<name>H3DF18_TETNG</name>
<evidence type="ECO:0000256" key="12">
    <source>
        <dbReference type="RuleBase" id="RU000688"/>
    </source>
</evidence>
<evidence type="ECO:0000256" key="11">
    <source>
        <dbReference type="ARBA" id="ARBA00023224"/>
    </source>
</evidence>
<keyword evidence="3" id="KW-0716">Sensory transduction</keyword>
<feature type="transmembrane region" description="Helical" evidence="13">
    <location>
        <begin position="219"/>
        <end position="237"/>
    </location>
</feature>
<feature type="transmembrane region" description="Helical" evidence="13">
    <location>
        <begin position="168"/>
        <end position="190"/>
    </location>
</feature>
<evidence type="ECO:0000256" key="7">
    <source>
        <dbReference type="ARBA" id="ARBA00022991"/>
    </source>
</evidence>
<protein>
    <submittedName>
        <fullName evidence="15">Parietopsin</fullName>
    </submittedName>
</protein>
<dbReference type="GeneTree" id="ENSGT01150000286935"/>
<feature type="domain" description="G-protein coupled receptors family 1 profile" evidence="14">
    <location>
        <begin position="24"/>
        <end position="275"/>
    </location>
</feature>
<evidence type="ECO:0000256" key="9">
    <source>
        <dbReference type="ARBA" id="ARBA00023136"/>
    </source>
</evidence>
<feature type="transmembrane region" description="Helical" evidence="13">
    <location>
        <begin position="81"/>
        <end position="103"/>
    </location>
</feature>
<evidence type="ECO:0000256" key="3">
    <source>
        <dbReference type="ARBA" id="ARBA00022606"/>
    </source>
</evidence>
<evidence type="ECO:0000256" key="6">
    <source>
        <dbReference type="ARBA" id="ARBA00022989"/>
    </source>
</evidence>
<proteinExistence type="inferred from homology"/>
<evidence type="ECO:0000256" key="2">
    <source>
        <dbReference type="ARBA" id="ARBA00022543"/>
    </source>
</evidence>
<keyword evidence="4 12" id="KW-0812">Transmembrane</keyword>
<keyword evidence="16" id="KW-1185">Reference proteome</keyword>
<feature type="transmembrane region" description="Helical" evidence="13">
    <location>
        <begin position="124"/>
        <end position="148"/>
    </location>
</feature>
<keyword evidence="5" id="KW-0681">Retinal protein</keyword>
<keyword evidence="6 13" id="KW-1133">Transmembrane helix</keyword>
<dbReference type="AlphaFoldDB" id="H3DF18"/>
<organism evidence="15 16">
    <name type="scientific">Tetraodon nigroviridis</name>
    <name type="common">Spotted green pufferfish</name>
    <name type="synonym">Chelonodon nigroviridis</name>
    <dbReference type="NCBI Taxonomy" id="99883"/>
    <lineage>
        <taxon>Eukaryota</taxon>
        <taxon>Metazoa</taxon>
        <taxon>Chordata</taxon>
        <taxon>Craniata</taxon>
        <taxon>Vertebrata</taxon>
        <taxon>Euteleostomi</taxon>
        <taxon>Actinopterygii</taxon>
        <taxon>Neopterygii</taxon>
        <taxon>Teleostei</taxon>
        <taxon>Neoteleostei</taxon>
        <taxon>Acanthomorphata</taxon>
        <taxon>Eupercaria</taxon>
        <taxon>Tetraodontiformes</taxon>
        <taxon>Tetradontoidea</taxon>
        <taxon>Tetraodontidae</taxon>
        <taxon>Tetraodon</taxon>
    </lineage>
</organism>
<keyword evidence="11 12" id="KW-0807">Transducer</keyword>
<dbReference type="Pfam" id="PF00001">
    <property type="entry name" value="7tm_1"/>
    <property type="match status" value="1"/>
</dbReference>
<dbReference type="OMA" id="IGHAACV"/>
<evidence type="ECO:0000259" key="14">
    <source>
        <dbReference type="PROSITE" id="PS50262"/>
    </source>
</evidence>
<keyword evidence="2" id="KW-0600">Photoreceptor protein</keyword>
<evidence type="ECO:0000256" key="8">
    <source>
        <dbReference type="ARBA" id="ARBA00023040"/>
    </source>
</evidence>
<dbReference type="Proteomes" id="UP000007303">
    <property type="component" value="Unassembled WGS sequence"/>
</dbReference>
<evidence type="ECO:0000313" key="16">
    <source>
        <dbReference type="Proteomes" id="UP000007303"/>
    </source>
</evidence>
<dbReference type="InterPro" id="IPR000276">
    <property type="entry name" value="GPCR_Rhodpsn"/>
</dbReference>
<keyword evidence="7" id="KW-0157">Chromophore</keyword>
<evidence type="ECO:0000256" key="10">
    <source>
        <dbReference type="ARBA" id="ARBA00023170"/>
    </source>
</evidence>
<dbReference type="InterPro" id="IPR027430">
    <property type="entry name" value="Retinal_BS"/>
</dbReference>
<dbReference type="PROSITE" id="PS50262">
    <property type="entry name" value="G_PROTEIN_RECEP_F1_2"/>
    <property type="match status" value="1"/>
</dbReference>
<dbReference type="PANTHER" id="PTHR24240">
    <property type="entry name" value="OPSIN"/>
    <property type="match status" value="1"/>
</dbReference>
<dbReference type="PROSITE" id="PS00238">
    <property type="entry name" value="OPSIN"/>
    <property type="match status" value="1"/>
</dbReference>
<dbReference type="GO" id="GO:0007602">
    <property type="term" value="P:phototransduction"/>
    <property type="evidence" value="ECO:0007669"/>
    <property type="project" value="UniProtKB-KW"/>
</dbReference>
<evidence type="ECO:0000313" key="15">
    <source>
        <dbReference type="Ensembl" id="ENSTNIP00000019112.1"/>
    </source>
</evidence>
<dbReference type="PRINTS" id="PR00237">
    <property type="entry name" value="GPCRRHODOPSN"/>
</dbReference>
<reference evidence="15" key="3">
    <citation type="submission" date="2025-09" db="UniProtKB">
        <authorList>
            <consortium name="Ensembl"/>
        </authorList>
    </citation>
    <scope>IDENTIFICATION</scope>
</reference>
<dbReference type="SUPFAM" id="SSF81321">
    <property type="entry name" value="Family A G protein-coupled receptor-like"/>
    <property type="match status" value="1"/>
</dbReference>
<evidence type="ECO:0000256" key="1">
    <source>
        <dbReference type="ARBA" id="ARBA00004141"/>
    </source>
</evidence>
<accession>H3DF18</accession>
<keyword evidence="9 13" id="KW-0472">Membrane</keyword>
<dbReference type="Gene3D" id="1.20.1070.10">
    <property type="entry name" value="Rhodopsin 7-helix transmembrane proteins"/>
    <property type="match status" value="1"/>
</dbReference>
<dbReference type="GO" id="GO:0009881">
    <property type="term" value="F:photoreceptor activity"/>
    <property type="evidence" value="ECO:0007669"/>
    <property type="project" value="UniProtKB-KW"/>
</dbReference>
<dbReference type="GO" id="GO:0016020">
    <property type="term" value="C:membrane"/>
    <property type="evidence" value="ECO:0007669"/>
    <property type="project" value="UniProtKB-SubCell"/>
</dbReference>
<evidence type="ECO:0000256" key="5">
    <source>
        <dbReference type="ARBA" id="ARBA00022925"/>
    </source>
</evidence>
<dbReference type="GO" id="GO:0004930">
    <property type="term" value="F:G protein-coupled receptor activity"/>
    <property type="evidence" value="ECO:0007669"/>
    <property type="project" value="UniProtKB-KW"/>
</dbReference>